<sequence>METKYISGLVFISVLLTVLGLYRPALADQQEFSRRLSRIMKKKEPGSGEDRKGLPGGYRGIVRGLNRALGKLVVTARLKQWMEKELTKADLPLRGEEFLAFSLAGIGAAVLIAILVTGSLLMTLLALIVLLPVPYLFIQRARHKRLARLNAQIGDALTIIANSLRSGFSFLQAMELVRKEMPDPIAREFGRTFQEVNLGTPTEQALLNMVERAGSDDLEMVITAVLIQRQVGGNLAEVLDKIAHTMRERIRVKGEIKTLTAQGRISGVVVGLLPVGLALFLSAINPEYLAVLFTTRLGLVMLGVALVAQTTGFLIIRRIVDIRY</sequence>
<evidence type="ECO:0000256" key="4">
    <source>
        <dbReference type="ARBA" id="ARBA00022989"/>
    </source>
</evidence>
<dbReference type="Gene3D" id="1.20.81.30">
    <property type="entry name" value="Type II secretion system (T2SS), domain F"/>
    <property type="match status" value="1"/>
</dbReference>
<evidence type="ECO:0000256" key="5">
    <source>
        <dbReference type="ARBA" id="ARBA00023136"/>
    </source>
</evidence>
<dbReference type="STRING" id="39060.SAMN05660706_10442"/>
<feature type="transmembrane region" description="Helical" evidence="6">
    <location>
        <begin position="296"/>
        <end position="316"/>
    </location>
</feature>
<evidence type="ECO:0000256" key="6">
    <source>
        <dbReference type="SAM" id="Phobius"/>
    </source>
</evidence>
<keyword evidence="5 6" id="KW-0472">Membrane</keyword>
<feature type="transmembrane region" description="Helical" evidence="6">
    <location>
        <begin position="6"/>
        <end position="26"/>
    </location>
</feature>
<keyword evidence="3 6" id="KW-0812">Transmembrane</keyword>
<protein>
    <submittedName>
        <fullName evidence="8">Tight adherence protein B</fullName>
    </submittedName>
</protein>
<accession>A0A1I6D1J0</accession>
<evidence type="ECO:0000259" key="7">
    <source>
        <dbReference type="Pfam" id="PF00482"/>
    </source>
</evidence>
<feature type="domain" description="Type II secretion system protein GspF" evidence="7">
    <location>
        <begin position="157"/>
        <end position="281"/>
    </location>
</feature>
<gene>
    <name evidence="8" type="ORF">SAMN05660706_10442</name>
</gene>
<dbReference type="RefSeq" id="WP_092482052.1">
    <property type="nucleotide sequence ID" value="NZ_FOYM01000004.1"/>
</dbReference>
<keyword evidence="9" id="KW-1185">Reference proteome</keyword>
<evidence type="ECO:0000256" key="3">
    <source>
        <dbReference type="ARBA" id="ARBA00022692"/>
    </source>
</evidence>
<dbReference type="InterPro" id="IPR042094">
    <property type="entry name" value="T2SS_GspF_sf"/>
</dbReference>
<dbReference type="Proteomes" id="UP000199584">
    <property type="component" value="Unassembled WGS sequence"/>
</dbReference>
<dbReference type="GO" id="GO:0005886">
    <property type="term" value="C:plasma membrane"/>
    <property type="evidence" value="ECO:0007669"/>
    <property type="project" value="UniProtKB-SubCell"/>
</dbReference>
<proteinExistence type="predicted"/>
<evidence type="ECO:0000313" key="8">
    <source>
        <dbReference type="EMBL" id="SFQ99183.1"/>
    </source>
</evidence>
<feature type="transmembrane region" description="Helical" evidence="6">
    <location>
        <begin position="121"/>
        <end position="138"/>
    </location>
</feature>
<dbReference type="EMBL" id="FOYM01000004">
    <property type="protein sequence ID" value="SFQ99183.1"/>
    <property type="molecule type" value="Genomic_DNA"/>
</dbReference>
<dbReference type="OrthoDB" id="9803381at2"/>
<organism evidence="8 9">
    <name type="scientific">Desulfoscipio geothermicus DSM 3669</name>
    <dbReference type="NCBI Taxonomy" id="1121426"/>
    <lineage>
        <taxon>Bacteria</taxon>
        <taxon>Bacillati</taxon>
        <taxon>Bacillota</taxon>
        <taxon>Clostridia</taxon>
        <taxon>Eubacteriales</taxon>
        <taxon>Desulfallaceae</taxon>
        <taxon>Desulfoscipio</taxon>
    </lineage>
</organism>
<dbReference type="Pfam" id="PF00482">
    <property type="entry name" value="T2SSF"/>
    <property type="match status" value="1"/>
</dbReference>
<name>A0A1I6D1J0_9FIRM</name>
<dbReference type="AlphaFoldDB" id="A0A1I6D1J0"/>
<reference evidence="9" key="1">
    <citation type="submission" date="2016-10" db="EMBL/GenBank/DDBJ databases">
        <authorList>
            <person name="Varghese N."/>
            <person name="Submissions S."/>
        </authorList>
    </citation>
    <scope>NUCLEOTIDE SEQUENCE [LARGE SCALE GENOMIC DNA]</scope>
    <source>
        <strain evidence="9">DSM 3669</strain>
    </source>
</reference>
<feature type="transmembrane region" description="Helical" evidence="6">
    <location>
        <begin position="265"/>
        <end position="284"/>
    </location>
</feature>
<dbReference type="PANTHER" id="PTHR35007">
    <property type="entry name" value="INTEGRAL MEMBRANE PROTEIN-RELATED"/>
    <property type="match status" value="1"/>
</dbReference>
<keyword evidence="2" id="KW-1003">Cell membrane</keyword>
<evidence type="ECO:0000313" key="9">
    <source>
        <dbReference type="Proteomes" id="UP000199584"/>
    </source>
</evidence>
<keyword evidence="4 6" id="KW-1133">Transmembrane helix</keyword>
<dbReference type="InterPro" id="IPR018076">
    <property type="entry name" value="T2SS_GspF_dom"/>
</dbReference>
<evidence type="ECO:0000256" key="1">
    <source>
        <dbReference type="ARBA" id="ARBA00004651"/>
    </source>
</evidence>
<dbReference type="PANTHER" id="PTHR35007:SF1">
    <property type="entry name" value="PILUS ASSEMBLY PROTEIN"/>
    <property type="match status" value="1"/>
</dbReference>
<evidence type="ECO:0000256" key="2">
    <source>
        <dbReference type="ARBA" id="ARBA00022475"/>
    </source>
</evidence>
<comment type="subcellular location">
    <subcellularLocation>
        <location evidence="1">Cell membrane</location>
        <topology evidence="1">Multi-pass membrane protein</topology>
    </subcellularLocation>
</comment>
<feature type="transmembrane region" description="Helical" evidence="6">
    <location>
        <begin position="98"/>
        <end position="115"/>
    </location>
</feature>